<evidence type="ECO:0000256" key="1">
    <source>
        <dbReference type="SAM" id="Phobius"/>
    </source>
</evidence>
<dbReference type="AlphaFoldDB" id="C0G3K7"/>
<dbReference type="Proteomes" id="UP000003678">
    <property type="component" value="Unassembled WGS sequence"/>
</dbReference>
<protein>
    <submittedName>
        <fullName evidence="2">Uncharacterized protein</fullName>
    </submittedName>
</protein>
<keyword evidence="1" id="KW-1133">Transmembrane helix</keyword>
<keyword evidence="1" id="KW-0812">Transmembrane</keyword>
<feature type="transmembrane region" description="Helical" evidence="1">
    <location>
        <begin position="71"/>
        <end position="97"/>
    </location>
</feature>
<feature type="transmembrane region" description="Helical" evidence="1">
    <location>
        <begin position="106"/>
        <end position="124"/>
    </location>
</feature>
<feature type="transmembrane region" description="Helical" evidence="1">
    <location>
        <begin position="136"/>
        <end position="157"/>
    </location>
</feature>
<feature type="transmembrane region" description="Helical" evidence="1">
    <location>
        <begin position="12"/>
        <end position="37"/>
    </location>
</feature>
<evidence type="ECO:0000313" key="3">
    <source>
        <dbReference type="Proteomes" id="UP000003678"/>
    </source>
</evidence>
<comment type="caution">
    <text evidence="2">The sequence shown here is derived from an EMBL/GenBank/DDBJ whole genome shotgun (WGS) entry which is preliminary data.</text>
</comment>
<accession>C0G3K7</accession>
<keyword evidence="1" id="KW-0472">Membrane</keyword>
<dbReference type="EMBL" id="ACJD01000001">
    <property type="protein sequence ID" value="EEH15322.1"/>
    <property type="molecule type" value="Genomic_DNA"/>
</dbReference>
<gene>
    <name evidence="2" type="ORF">BCETI_1000242</name>
</gene>
<reference evidence="2 3" key="1">
    <citation type="submission" date="2009-03" db="EMBL/GenBank/DDBJ databases">
        <authorList>
            <person name="Setubal J.C."/>
            <person name="Boyle S."/>
            <person name="Crasta O.R."/>
            <person name="Gillespie J.J."/>
            <person name="Kenyon R.W."/>
            <person name="Lu J."/>
            <person name="Mane S."/>
            <person name="Nagrani S."/>
            <person name="Shallom J.M."/>
            <person name="Shallom S."/>
            <person name="Shukla M."/>
            <person name="Snyder E.E."/>
            <person name="Sobral B.W."/>
            <person name="Wattam A.R."/>
            <person name="Will R."/>
            <person name="Williams K."/>
            <person name="Yoo H."/>
            <person name="Bruce D.H."/>
            <person name="Detter C."/>
            <person name="Munk C."/>
            <person name="Brettin T.S."/>
            <person name="Ficht T."/>
        </authorList>
    </citation>
    <scope>NUCLEOTIDE SEQUENCE [LARGE SCALE GENOMIC DNA]</scope>
    <source>
        <strain evidence="2 3">Cudo</strain>
    </source>
</reference>
<name>C0G3K7_9HYPH</name>
<proteinExistence type="predicted"/>
<sequence length="170" mass="18153">MHRVNDTFDYIMRFAIVVFSYCCAVLAVGWFLAAILFRNLGIDSMMNDFVFMANDAGVGPFWAETSFWSSVFVSGFVMATIAGGFSFIPAVIIIILAEARGYRESLFYCVAGALIGLAAAGAAVPFSSSSGLPEMSIWIAATTGAGIVGGFVYWLLAGRNAGRPLSRPTD</sequence>
<organism evidence="2 3">
    <name type="scientific">Brucella ceti str. Cudo</name>
    <dbReference type="NCBI Taxonomy" id="595497"/>
    <lineage>
        <taxon>Bacteria</taxon>
        <taxon>Pseudomonadati</taxon>
        <taxon>Pseudomonadota</taxon>
        <taxon>Alphaproteobacteria</taxon>
        <taxon>Hyphomicrobiales</taxon>
        <taxon>Brucellaceae</taxon>
        <taxon>Brucella/Ochrobactrum group</taxon>
        <taxon>Brucella</taxon>
    </lineage>
</organism>
<evidence type="ECO:0000313" key="2">
    <source>
        <dbReference type="EMBL" id="EEH15322.1"/>
    </source>
</evidence>